<evidence type="ECO:0000313" key="1">
    <source>
        <dbReference type="EMBL" id="GAA0171616.1"/>
    </source>
</evidence>
<gene>
    <name evidence="1" type="ORF">LIER_25604</name>
</gene>
<keyword evidence="2" id="KW-1185">Reference proteome</keyword>
<dbReference type="EMBL" id="BAABME010007752">
    <property type="protein sequence ID" value="GAA0171616.1"/>
    <property type="molecule type" value="Genomic_DNA"/>
</dbReference>
<proteinExistence type="predicted"/>
<protein>
    <recommendedName>
        <fullName evidence="3">Gag-pol polyprotein</fullName>
    </recommendedName>
</protein>
<comment type="caution">
    <text evidence="1">The sequence shown here is derived from an EMBL/GenBank/DDBJ whole genome shotgun (WGS) entry which is preliminary data.</text>
</comment>
<evidence type="ECO:0000313" key="2">
    <source>
        <dbReference type="Proteomes" id="UP001454036"/>
    </source>
</evidence>
<organism evidence="1 2">
    <name type="scientific">Lithospermum erythrorhizon</name>
    <name type="common">Purple gromwell</name>
    <name type="synonym">Lithospermum officinale var. erythrorhizon</name>
    <dbReference type="NCBI Taxonomy" id="34254"/>
    <lineage>
        <taxon>Eukaryota</taxon>
        <taxon>Viridiplantae</taxon>
        <taxon>Streptophyta</taxon>
        <taxon>Embryophyta</taxon>
        <taxon>Tracheophyta</taxon>
        <taxon>Spermatophyta</taxon>
        <taxon>Magnoliopsida</taxon>
        <taxon>eudicotyledons</taxon>
        <taxon>Gunneridae</taxon>
        <taxon>Pentapetalae</taxon>
        <taxon>asterids</taxon>
        <taxon>lamiids</taxon>
        <taxon>Boraginales</taxon>
        <taxon>Boraginaceae</taxon>
        <taxon>Boraginoideae</taxon>
        <taxon>Lithospermeae</taxon>
        <taxon>Lithospermum</taxon>
    </lineage>
</organism>
<evidence type="ECO:0008006" key="3">
    <source>
        <dbReference type="Google" id="ProtNLM"/>
    </source>
</evidence>
<reference evidence="1 2" key="1">
    <citation type="submission" date="2024-01" db="EMBL/GenBank/DDBJ databases">
        <title>The complete chloroplast genome sequence of Lithospermum erythrorhizon: insights into the phylogenetic relationship among Boraginaceae species and the maternal lineages of purple gromwells.</title>
        <authorList>
            <person name="Okada T."/>
            <person name="Watanabe K."/>
        </authorList>
    </citation>
    <scope>NUCLEOTIDE SEQUENCE [LARGE SCALE GENOMIC DNA]</scope>
</reference>
<dbReference type="Proteomes" id="UP001454036">
    <property type="component" value="Unassembled WGS sequence"/>
</dbReference>
<name>A0AAV3R8F6_LITER</name>
<sequence>MEANKEGGSIMRPPLWMRKIIHIGRDCQSKNVNAPTITTKWEAAKKEEDETITTYNMRINDMANEAFALGEPMSNEKQVQCPNYIKKHTTSYYSTHSDEDEGSDGTKNFVAFTAQILEEGTVDHTEPDNISDNEEELTEEELIANYQRELVEDKIIKLEHVSTEKHVADIFTKGLDVNQFEYLRIDLGLCVMDK</sequence>
<dbReference type="AlphaFoldDB" id="A0AAV3R8F6"/>
<accession>A0AAV3R8F6</accession>